<evidence type="ECO:0000313" key="2">
    <source>
        <dbReference type="Proteomes" id="UP000011778"/>
    </source>
</evidence>
<organism evidence="1 2">
    <name type="scientific">Leptospira interrogans serovar Copenhageni str. LT2050</name>
    <dbReference type="NCBI Taxonomy" id="1001598"/>
    <lineage>
        <taxon>Bacteria</taxon>
        <taxon>Pseudomonadati</taxon>
        <taxon>Spirochaetota</taxon>
        <taxon>Spirochaetia</taxon>
        <taxon>Leptospirales</taxon>
        <taxon>Leptospiraceae</taxon>
        <taxon>Leptospira</taxon>
    </lineage>
</organism>
<dbReference type="AlphaFoldDB" id="M3HXS0"/>
<comment type="caution">
    <text evidence="1">The sequence shown here is derived from an EMBL/GenBank/DDBJ whole genome shotgun (WGS) entry which is preliminary data.</text>
</comment>
<proteinExistence type="predicted"/>
<sequence>MEKEIRKRLDRVKEKGHQRLTVLLIPHGFDKSFHFQISVFTIFFF</sequence>
<accession>M3HXS0</accession>
<dbReference type="EMBL" id="AFMD02000180">
    <property type="protein sequence ID" value="EMG22651.1"/>
    <property type="molecule type" value="Genomic_DNA"/>
</dbReference>
<protein>
    <submittedName>
        <fullName evidence="1">Uncharacterized protein</fullName>
    </submittedName>
</protein>
<name>M3HXS0_LEPIT</name>
<dbReference type="Proteomes" id="UP000011778">
    <property type="component" value="Unassembled WGS sequence"/>
</dbReference>
<gene>
    <name evidence="1" type="ORF">LEP1GSC150_5339</name>
</gene>
<evidence type="ECO:0000313" key="1">
    <source>
        <dbReference type="EMBL" id="EMG22651.1"/>
    </source>
</evidence>
<reference evidence="1 2" key="1">
    <citation type="submission" date="2013-02" db="EMBL/GenBank/DDBJ databases">
        <authorList>
            <person name="Harkins D.M."/>
            <person name="Durkin A.S."/>
            <person name="Brinkac L.M."/>
            <person name="Haft D.H."/>
            <person name="Selengut J.D."/>
            <person name="Sanka R."/>
            <person name="DePew J."/>
            <person name="Purushe J."/>
            <person name="Tulsiani S.M."/>
            <person name="Graham G.C."/>
            <person name="Burns M.-A."/>
            <person name="Dohnt M.F."/>
            <person name="Smythe L.D."/>
            <person name="McKay D.B."/>
            <person name="Craig S.B."/>
            <person name="Vinetz J.M."/>
            <person name="Sutton G.G."/>
            <person name="Nierman W.C."/>
            <person name="Fouts D.E."/>
        </authorList>
    </citation>
    <scope>NUCLEOTIDE SEQUENCE [LARGE SCALE GENOMIC DNA]</scope>
    <source>
        <strain evidence="1 2">LT2050</strain>
    </source>
</reference>